<keyword evidence="5" id="KW-0645">Protease</keyword>
<dbReference type="Proteomes" id="UP000654993">
    <property type="component" value="Unassembled WGS sequence"/>
</dbReference>
<evidence type="ECO:0000256" key="2">
    <source>
        <dbReference type="ARBA" id="ARBA00004651"/>
    </source>
</evidence>
<dbReference type="GO" id="GO:0006508">
    <property type="term" value="P:proteolysis"/>
    <property type="evidence" value="ECO:0007669"/>
    <property type="project" value="UniProtKB-KW"/>
</dbReference>
<feature type="transmembrane region" description="Helical" evidence="13">
    <location>
        <begin position="15"/>
        <end position="36"/>
    </location>
</feature>
<evidence type="ECO:0000256" key="4">
    <source>
        <dbReference type="ARBA" id="ARBA00022475"/>
    </source>
</evidence>
<dbReference type="AlphaFoldDB" id="A0A916QFD4"/>
<dbReference type="InterPro" id="IPR052348">
    <property type="entry name" value="Metallopeptidase_M50B"/>
</dbReference>
<evidence type="ECO:0000256" key="12">
    <source>
        <dbReference type="ARBA" id="ARBA00023136"/>
    </source>
</evidence>
<dbReference type="InterPro" id="IPR008915">
    <property type="entry name" value="Peptidase_M50"/>
</dbReference>
<evidence type="ECO:0000256" key="10">
    <source>
        <dbReference type="ARBA" id="ARBA00022989"/>
    </source>
</evidence>
<reference evidence="15" key="2">
    <citation type="journal article" date="2021" name="Data Brief">
        <title>Draft genome sequence data of the facultative, thermophilic, xylanolytic bacterium Paenibacillus sp. strain DA-C8.</title>
        <authorList>
            <person name="Chhe C."/>
            <person name="Uke A."/>
            <person name="Baramee S."/>
            <person name="Ungkulpasvich U."/>
            <person name="Tachaapaikoon C."/>
            <person name="Pason P."/>
            <person name="Waeonukul R."/>
            <person name="Ratanakhanokchai K."/>
            <person name="Kosugi A."/>
        </authorList>
    </citation>
    <scope>NUCLEOTIDE SEQUENCE</scope>
    <source>
        <strain evidence="15">DA-C8</strain>
    </source>
</reference>
<reference evidence="15" key="1">
    <citation type="submission" date="2020-08" db="EMBL/GenBank/DDBJ databases">
        <authorList>
            <person name="Uke A."/>
            <person name="Chhe C."/>
            <person name="Baramee S."/>
            <person name="Kosugi A."/>
        </authorList>
    </citation>
    <scope>NUCLEOTIDE SEQUENCE</scope>
    <source>
        <strain evidence="15">DA-C8</strain>
    </source>
</reference>
<evidence type="ECO:0000313" key="16">
    <source>
        <dbReference type="Proteomes" id="UP000654993"/>
    </source>
</evidence>
<evidence type="ECO:0000256" key="9">
    <source>
        <dbReference type="ARBA" id="ARBA00022833"/>
    </source>
</evidence>
<evidence type="ECO:0000256" key="1">
    <source>
        <dbReference type="ARBA" id="ARBA00001947"/>
    </source>
</evidence>
<evidence type="ECO:0000256" key="3">
    <source>
        <dbReference type="ARBA" id="ARBA00007931"/>
    </source>
</evidence>
<proteinExistence type="inferred from homology"/>
<comment type="caution">
    <text evidence="15">The sequence shown here is derived from an EMBL/GenBank/DDBJ whole genome shotgun (WGS) entry which is preliminary data.</text>
</comment>
<dbReference type="CDD" id="cd06158">
    <property type="entry name" value="S2P-M50_like_1"/>
    <property type="match status" value="1"/>
</dbReference>
<dbReference type="InterPro" id="IPR044537">
    <property type="entry name" value="Rip2-like"/>
</dbReference>
<dbReference type="GO" id="GO:0008237">
    <property type="term" value="F:metallopeptidase activity"/>
    <property type="evidence" value="ECO:0007669"/>
    <property type="project" value="UniProtKB-KW"/>
</dbReference>
<keyword evidence="8" id="KW-0378">Hydrolase</keyword>
<dbReference type="RefSeq" id="WP_200965678.1">
    <property type="nucleotide sequence ID" value="NZ_BMAQ01000005.1"/>
</dbReference>
<comment type="similarity">
    <text evidence="3">Belongs to the peptidase M50B family.</text>
</comment>
<name>A0A916QFD4_9BACL</name>
<keyword evidence="4" id="KW-1003">Cell membrane</keyword>
<evidence type="ECO:0000256" key="6">
    <source>
        <dbReference type="ARBA" id="ARBA00022692"/>
    </source>
</evidence>
<feature type="transmembrane region" description="Helical" evidence="13">
    <location>
        <begin position="90"/>
        <end position="116"/>
    </location>
</feature>
<keyword evidence="12 13" id="KW-0472">Membrane</keyword>
<comment type="cofactor">
    <cofactor evidence="1">
        <name>Zn(2+)</name>
        <dbReference type="ChEBI" id="CHEBI:29105"/>
    </cofactor>
</comment>
<dbReference type="GO" id="GO:0046872">
    <property type="term" value="F:metal ion binding"/>
    <property type="evidence" value="ECO:0007669"/>
    <property type="project" value="UniProtKB-KW"/>
</dbReference>
<comment type="subcellular location">
    <subcellularLocation>
        <location evidence="2">Cell membrane</location>
        <topology evidence="2">Multi-pass membrane protein</topology>
    </subcellularLocation>
</comment>
<feature type="transmembrane region" description="Helical" evidence="13">
    <location>
        <begin position="136"/>
        <end position="158"/>
    </location>
</feature>
<dbReference type="GO" id="GO:0005886">
    <property type="term" value="C:plasma membrane"/>
    <property type="evidence" value="ECO:0007669"/>
    <property type="project" value="UniProtKB-SubCell"/>
</dbReference>
<evidence type="ECO:0000256" key="8">
    <source>
        <dbReference type="ARBA" id="ARBA00022801"/>
    </source>
</evidence>
<organism evidence="15 16">
    <name type="scientific">Insulibacter thermoxylanivorax</name>
    <dbReference type="NCBI Taxonomy" id="2749268"/>
    <lineage>
        <taxon>Bacteria</taxon>
        <taxon>Bacillati</taxon>
        <taxon>Bacillota</taxon>
        <taxon>Bacilli</taxon>
        <taxon>Bacillales</taxon>
        <taxon>Paenibacillaceae</taxon>
        <taxon>Insulibacter</taxon>
    </lineage>
</organism>
<evidence type="ECO:0000256" key="7">
    <source>
        <dbReference type="ARBA" id="ARBA00022723"/>
    </source>
</evidence>
<dbReference type="Pfam" id="PF02163">
    <property type="entry name" value="Peptidase_M50"/>
    <property type="match status" value="1"/>
</dbReference>
<sequence>MDVLNQVLAFRLEQLPFVLIVIGIAFTVHEFAHAYAAYKFGDPTAYKEGRVTLNPMAHLDLFGTLLILIAGFGWAKPVPVNRFYFRRPRLMGVITTAAGPLSNLLIAFVGLLLLMILQRLGISSLSLGVQEAVYTFFFILVRLNIVLFVFNLIPLPPLDGYRIIEDLAPSRTRAKISQYEHWGIFAFLLMVFIPPIRRYTLEPIFGLTDKIYVGLVDLVLMIFG</sequence>
<evidence type="ECO:0000256" key="5">
    <source>
        <dbReference type="ARBA" id="ARBA00022670"/>
    </source>
</evidence>
<keyword evidence="16" id="KW-1185">Reference proteome</keyword>
<accession>A0A916QFD4</accession>
<keyword evidence="7" id="KW-0479">Metal-binding</keyword>
<feature type="transmembrane region" description="Helical" evidence="13">
    <location>
        <begin position="179"/>
        <end position="197"/>
    </location>
</feature>
<dbReference type="EMBL" id="BMAQ01000005">
    <property type="protein sequence ID" value="GFR37392.1"/>
    <property type="molecule type" value="Genomic_DNA"/>
</dbReference>
<keyword evidence="11 15" id="KW-0482">Metalloprotease</keyword>
<evidence type="ECO:0000256" key="13">
    <source>
        <dbReference type="SAM" id="Phobius"/>
    </source>
</evidence>
<evidence type="ECO:0000259" key="14">
    <source>
        <dbReference type="Pfam" id="PF02163"/>
    </source>
</evidence>
<evidence type="ECO:0000313" key="15">
    <source>
        <dbReference type="EMBL" id="GFR37392.1"/>
    </source>
</evidence>
<dbReference type="PANTHER" id="PTHR35864:SF1">
    <property type="entry name" value="ZINC METALLOPROTEASE YWHC-RELATED"/>
    <property type="match status" value="1"/>
</dbReference>
<evidence type="ECO:0000256" key="11">
    <source>
        <dbReference type="ARBA" id="ARBA00023049"/>
    </source>
</evidence>
<feature type="domain" description="Peptidase M50" evidence="14">
    <location>
        <begin position="130"/>
        <end position="182"/>
    </location>
</feature>
<feature type="transmembrane region" description="Helical" evidence="13">
    <location>
        <begin position="56"/>
        <end position="78"/>
    </location>
</feature>
<keyword evidence="6 13" id="KW-0812">Transmembrane</keyword>
<gene>
    <name evidence="15" type="ORF">PRECH8_06880</name>
</gene>
<dbReference type="PANTHER" id="PTHR35864">
    <property type="entry name" value="ZINC METALLOPROTEASE MJ0611-RELATED"/>
    <property type="match status" value="1"/>
</dbReference>
<keyword evidence="9" id="KW-0862">Zinc</keyword>
<protein>
    <submittedName>
        <fullName evidence="15">Zinc metalloprotease</fullName>
    </submittedName>
</protein>
<keyword evidence="10 13" id="KW-1133">Transmembrane helix</keyword>